<evidence type="ECO:0000313" key="6">
    <source>
        <dbReference type="EMBL" id="QCP49591.1"/>
    </source>
</evidence>
<feature type="active site" description="O-isoaspartyl threonine intermediate" evidence="3">
    <location>
        <position position="25"/>
    </location>
</feature>
<dbReference type="Gene3D" id="3.40.50.40">
    <property type="match status" value="1"/>
</dbReference>
<protein>
    <submittedName>
        <fullName evidence="6">Asparaginase</fullName>
    </submittedName>
</protein>
<evidence type="ECO:0000259" key="4">
    <source>
        <dbReference type="Pfam" id="PF00710"/>
    </source>
</evidence>
<dbReference type="OrthoDB" id="9788068at2"/>
<dbReference type="FunFam" id="3.40.50.1170:FF:000001">
    <property type="entry name" value="L-asparaginase 2"/>
    <property type="match status" value="1"/>
</dbReference>
<dbReference type="CDD" id="cd08964">
    <property type="entry name" value="L-asparaginase_II"/>
    <property type="match status" value="1"/>
</dbReference>
<comment type="similarity">
    <text evidence="1">Belongs to the asparaginase 1 family.</text>
</comment>
<evidence type="ECO:0000256" key="3">
    <source>
        <dbReference type="PIRSR" id="PIRSR001220-1"/>
    </source>
</evidence>
<dbReference type="InterPro" id="IPR027473">
    <property type="entry name" value="L-asparaginase_C"/>
</dbReference>
<dbReference type="PANTHER" id="PTHR11707">
    <property type="entry name" value="L-ASPARAGINASE"/>
    <property type="match status" value="1"/>
</dbReference>
<dbReference type="PRINTS" id="PR00139">
    <property type="entry name" value="ASNGLNASE"/>
</dbReference>
<sequence length="344" mass="36091">MPTMTVSSLPAAHRPRIAVIGTGGTFAMHGRHRFDWVEYGESGVVHPIGTLIEQMGELAPDVDLVPIPFRMLGSTAIEPADWLELARLIAEHASADPTLDGFVVTHGTATLEETAWFLDLTAPAQASIVVTGAQRPANTDGSDAAANLRAALAVAAAPGSRGAGALVVMNNQIFAARDVGKAASFELAAFEAPPFGALGWVDADARVIWRRRLCREPGQLPSFALDALEALPRVDIVLSYAGVDRVMIDACVAAGARGIVSAGLAPGRPAKGQTPALADAVRQGVVVVQATRSPRGYVPPQRFLEVDGILAGGDLAPQKLRIFLMLALTHTSERSALQRLLLAA</sequence>
<dbReference type="AlphaFoldDB" id="A0A4P8INJ4"/>
<feature type="domain" description="Asparaginase/glutaminase C-terminal" evidence="5">
    <location>
        <begin position="233"/>
        <end position="340"/>
    </location>
</feature>
<dbReference type="EMBL" id="CP040077">
    <property type="protein sequence ID" value="QCP49591.1"/>
    <property type="molecule type" value="Genomic_DNA"/>
</dbReference>
<evidence type="ECO:0000259" key="5">
    <source>
        <dbReference type="Pfam" id="PF17763"/>
    </source>
</evidence>
<dbReference type="SUPFAM" id="SSF53774">
    <property type="entry name" value="Glutaminase/Asparaginase"/>
    <property type="match status" value="1"/>
</dbReference>
<evidence type="ECO:0000256" key="2">
    <source>
        <dbReference type="ARBA" id="ARBA00022801"/>
    </source>
</evidence>
<dbReference type="InterPro" id="IPR006034">
    <property type="entry name" value="Asparaginase/glutaminase-like"/>
</dbReference>
<reference evidence="6 7" key="1">
    <citation type="submission" date="2019-05" db="EMBL/GenBank/DDBJ databases">
        <title>Burkholderia sp. DHOD12, isolated from subtropical forest soil.</title>
        <authorList>
            <person name="Gao Z.-H."/>
            <person name="Qiu L.-H."/>
        </authorList>
    </citation>
    <scope>NUCLEOTIDE SEQUENCE [LARGE SCALE GENOMIC DNA]</scope>
    <source>
        <strain evidence="6 7">DHOD12</strain>
    </source>
</reference>
<organism evidence="6 7">
    <name type="scientific">Trinickia violacea</name>
    <dbReference type="NCBI Taxonomy" id="2571746"/>
    <lineage>
        <taxon>Bacteria</taxon>
        <taxon>Pseudomonadati</taxon>
        <taxon>Pseudomonadota</taxon>
        <taxon>Betaproteobacteria</taxon>
        <taxon>Burkholderiales</taxon>
        <taxon>Burkholderiaceae</taxon>
        <taxon>Trinickia</taxon>
    </lineage>
</organism>
<accession>A0A4P8INJ4</accession>
<keyword evidence="2" id="KW-0378">Hydrolase</keyword>
<evidence type="ECO:0000313" key="7">
    <source>
        <dbReference type="Proteomes" id="UP000298656"/>
    </source>
</evidence>
<dbReference type="SFLD" id="SFLDS00057">
    <property type="entry name" value="Glutaminase/Asparaginase"/>
    <property type="match status" value="1"/>
</dbReference>
<dbReference type="InterPro" id="IPR037152">
    <property type="entry name" value="L-asparaginase_N_sf"/>
</dbReference>
<dbReference type="Pfam" id="PF00710">
    <property type="entry name" value="Asparaginase"/>
    <property type="match status" value="1"/>
</dbReference>
<dbReference type="PROSITE" id="PS51732">
    <property type="entry name" value="ASN_GLN_ASE_3"/>
    <property type="match status" value="1"/>
</dbReference>
<dbReference type="PIRSF" id="PIRSF500176">
    <property type="entry name" value="L_ASNase"/>
    <property type="match status" value="1"/>
</dbReference>
<dbReference type="GO" id="GO:0004067">
    <property type="term" value="F:asparaginase activity"/>
    <property type="evidence" value="ECO:0007669"/>
    <property type="project" value="UniProtKB-UniRule"/>
</dbReference>
<feature type="domain" description="L-asparaginase N-terminal" evidence="4">
    <location>
        <begin position="16"/>
        <end position="209"/>
    </location>
</feature>
<dbReference type="Proteomes" id="UP000298656">
    <property type="component" value="Chromosome 1"/>
</dbReference>
<dbReference type="SMART" id="SM00870">
    <property type="entry name" value="Asparaginase"/>
    <property type="match status" value="1"/>
</dbReference>
<dbReference type="InterPro" id="IPR036152">
    <property type="entry name" value="Asp/glu_Ase-like_sf"/>
</dbReference>
<dbReference type="Gene3D" id="3.40.50.1170">
    <property type="entry name" value="L-asparaginase, N-terminal domain"/>
    <property type="match status" value="1"/>
</dbReference>
<proteinExistence type="inferred from homology"/>
<dbReference type="Pfam" id="PF17763">
    <property type="entry name" value="Asparaginase_C"/>
    <property type="match status" value="1"/>
</dbReference>
<dbReference type="PANTHER" id="PTHR11707:SF28">
    <property type="entry name" value="60 KDA LYSOPHOSPHOLIPASE"/>
    <property type="match status" value="1"/>
</dbReference>
<dbReference type="InterPro" id="IPR040919">
    <property type="entry name" value="Asparaginase_C"/>
</dbReference>
<dbReference type="InterPro" id="IPR027474">
    <property type="entry name" value="L-asparaginase_N"/>
</dbReference>
<dbReference type="PIRSF" id="PIRSF001220">
    <property type="entry name" value="L-ASNase_gatD"/>
    <property type="match status" value="1"/>
</dbReference>
<dbReference type="GO" id="GO:0006528">
    <property type="term" value="P:asparagine metabolic process"/>
    <property type="evidence" value="ECO:0007669"/>
    <property type="project" value="InterPro"/>
</dbReference>
<dbReference type="InterPro" id="IPR004550">
    <property type="entry name" value="AsnASE_II"/>
</dbReference>
<dbReference type="KEGG" id="tvl:FAZ95_10665"/>
<keyword evidence="7" id="KW-1185">Reference proteome</keyword>
<name>A0A4P8INJ4_9BURK</name>
<gene>
    <name evidence="6" type="ORF">FAZ95_10665</name>
</gene>
<evidence type="ECO:0000256" key="1">
    <source>
        <dbReference type="ARBA" id="ARBA00010518"/>
    </source>
</evidence>